<evidence type="ECO:0000313" key="3">
    <source>
        <dbReference type="Proteomes" id="UP000267606"/>
    </source>
</evidence>
<protein>
    <submittedName>
        <fullName evidence="2 4">Uncharacterized protein</fullName>
    </submittedName>
</protein>
<reference evidence="2 3" key="2">
    <citation type="submission" date="2018-11" db="EMBL/GenBank/DDBJ databases">
        <authorList>
            <consortium name="Pathogen Informatics"/>
        </authorList>
    </citation>
    <scope>NUCLEOTIDE SEQUENCE [LARGE SCALE GENOMIC DNA]</scope>
</reference>
<dbReference type="WBParaSite" id="OFLC_0000802601-mRNA-1">
    <property type="protein sequence ID" value="OFLC_0000802601-mRNA-1"/>
    <property type="gene ID" value="OFLC_0000802601"/>
</dbReference>
<dbReference type="AlphaFoldDB" id="A0A183HKL5"/>
<evidence type="ECO:0000313" key="4">
    <source>
        <dbReference type="WBParaSite" id="OFLC_0000802601-mRNA-1"/>
    </source>
</evidence>
<reference evidence="4" key="1">
    <citation type="submission" date="2016-06" db="UniProtKB">
        <authorList>
            <consortium name="WormBaseParasite"/>
        </authorList>
    </citation>
    <scope>IDENTIFICATION</scope>
</reference>
<proteinExistence type="predicted"/>
<name>A0A183HKL5_9BILA</name>
<dbReference type="Proteomes" id="UP000267606">
    <property type="component" value="Unassembled WGS sequence"/>
</dbReference>
<feature type="region of interest" description="Disordered" evidence="1">
    <location>
        <begin position="75"/>
        <end position="97"/>
    </location>
</feature>
<evidence type="ECO:0000256" key="1">
    <source>
        <dbReference type="SAM" id="MobiDB-lite"/>
    </source>
</evidence>
<dbReference type="STRING" id="387005.A0A183HKL5"/>
<accession>A0A183HKL5</accession>
<gene>
    <name evidence="2" type="ORF">OFLC_LOCUS8024</name>
</gene>
<keyword evidence="3" id="KW-1185">Reference proteome</keyword>
<organism evidence="4">
    <name type="scientific">Onchocerca flexuosa</name>
    <dbReference type="NCBI Taxonomy" id="387005"/>
    <lineage>
        <taxon>Eukaryota</taxon>
        <taxon>Metazoa</taxon>
        <taxon>Ecdysozoa</taxon>
        <taxon>Nematoda</taxon>
        <taxon>Chromadorea</taxon>
        <taxon>Rhabditida</taxon>
        <taxon>Spirurina</taxon>
        <taxon>Spiruromorpha</taxon>
        <taxon>Filarioidea</taxon>
        <taxon>Onchocercidae</taxon>
        <taxon>Onchocerca</taxon>
    </lineage>
</organism>
<dbReference type="EMBL" id="UZAJ01008782">
    <property type="protein sequence ID" value="VDO53703.1"/>
    <property type="molecule type" value="Genomic_DNA"/>
</dbReference>
<evidence type="ECO:0000313" key="2">
    <source>
        <dbReference type="EMBL" id="VDO53703.1"/>
    </source>
</evidence>
<sequence length="217" mass="25097">MKFKNSSKSDRLLNKMDEREILTADTYDLHQTICVFTYSACNYAIKDDNEQTIPIFHLLKYDCWPRYLRAGGVAPTFDDSPDETTETPTTSDSTFRKCRGDKKRKSLIWHGLKPRFSRWKKTWSDADDSLERNCDHRSSLQETTKQYTSPQFSKSQFSSRHSLTQVQLESSVYTGNTRDPLFVKPDSELRIGTLSKHGSIRRRGFAAAGKHRLLLTE</sequence>